<dbReference type="Proteomes" id="UP001234989">
    <property type="component" value="Chromosome 9"/>
</dbReference>
<evidence type="ECO:0000313" key="1">
    <source>
        <dbReference type="EMBL" id="WMV46038.1"/>
    </source>
</evidence>
<evidence type="ECO:0000313" key="2">
    <source>
        <dbReference type="Proteomes" id="UP001234989"/>
    </source>
</evidence>
<accession>A0AAF0ZQD6</accession>
<gene>
    <name evidence="1" type="ORF">MTR67_039423</name>
</gene>
<dbReference type="AlphaFoldDB" id="A0AAF0ZQD6"/>
<keyword evidence="2" id="KW-1185">Reference proteome</keyword>
<organism evidence="1 2">
    <name type="scientific">Solanum verrucosum</name>
    <dbReference type="NCBI Taxonomy" id="315347"/>
    <lineage>
        <taxon>Eukaryota</taxon>
        <taxon>Viridiplantae</taxon>
        <taxon>Streptophyta</taxon>
        <taxon>Embryophyta</taxon>
        <taxon>Tracheophyta</taxon>
        <taxon>Spermatophyta</taxon>
        <taxon>Magnoliopsida</taxon>
        <taxon>eudicotyledons</taxon>
        <taxon>Gunneridae</taxon>
        <taxon>Pentapetalae</taxon>
        <taxon>asterids</taxon>
        <taxon>lamiids</taxon>
        <taxon>Solanales</taxon>
        <taxon>Solanaceae</taxon>
        <taxon>Solanoideae</taxon>
        <taxon>Solaneae</taxon>
        <taxon>Solanum</taxon>
    </lineage>
</organism>
<dbReference type="EMBL" id="CP133620">
    <property type="protein sequence ID" value="WMV46038.1"/>
    <property type="molecule type" value="Genomic_DNA"/>
</dbReference>
<proteinExistence type="predicted"/>
<name>A0AAF0ZQD6_SOLVR</name>
<protein>
    <submittedName>
        <fullName evidence="1">Uncharacterized protein</fullName>
    </submittedName>
</protein>
<reference evidence="1" key="1">
    <citation type="submission" date="2023-08" db="EMBL/GenBank/DDBJ databases">
        <title>A de novo genome assembly of Solanum verrucosum Schlechtendal, a Mexican diploid species geographically isolated from the other diploid A-genome species in potato relatives.</title>
        <authorList>
            <person name="Hosaka K."/>
        </authorList>
    </citation>
    <scope>NUCLEOTIDE SEQUENCE</scope>
    <source>
        <tissue evidence="1">Young leaves</tissue>
    </source>
</reference>
<sequence length="90" mass="10230">MATLLQHIRPWMQRPLEESEARMERKMDEKIKVVHKRLLVEVDALIAPVEVVPEPTPEVHVHDVMLSALFGNAILEPDPSRAAGKHNYSS</sequence>